<keyword evidence="1" id="KW-0472">Membrane</keyword>
<feature type="transmembrane region" description="Helical" evidence="1">
    <location>
        <begin position="189"/>
        <end position="209"/>
    </location>
</feature>
<dbReference type="Pfam" id="PF03929">
    <property type="entry name" value="PepSY_TM"/>
    <property type="match status" value="1"/>
</dbReference>
<dbReference type="EMBL" id="CP078077">
    <property type="protein sequence ID" value="UPL16160.1"/>
    <property type="molecule type" value="Genomic_DNA"/>
</dbReference>
<accession>A0ABY4IWR0</accession>
<proteinExistence type="predicted"/>
<dbReference type="RefSeq" id="WP_407665597.1">
    <property type="nucleotide sequence ID" value="NZ_CP078077.1"/>
</dbReference>
<keyword evidence="1" id="KW-0812">Transmembrane</keyword>
<dbReference type="InterPro" id="IPR005625">
    <property type="entry name" value="PepSY-ass_TM"/>
</dbReference>
<feature type="transmembrane region" description="Helical" evidence="1">
    <location>
        <begin position="230"/>
        <end position="255"/>
    </location>
</feature>
<evidence type="ECO:0000256" key="1">
    <source>
        <dbReference type="SAM" id="Phobius"/>
    </source>
</evidence>
<protein>
    <submittedName>
        <fullName evidence="2">PepSY domain-containing protein</fullName>
    </submittedName>
</protein>
<dbReference type="PANTHER" id="PTHR34219:SF1">
    <property type="entry name" value="PEPSY DOMAIN-CONTAINING PROTEIN"/>
    <property type="match status" value="1"/>
</dbReference>
<evidence type="ECO:0000313" key="3">
    <source>
        <dbReference type="Proteomes" id="UP000831963"/>
    </source>
</evidence>
<name>A0ABY4IWR0_9MICO</name>
<keyword evidence="3" id="KW-1185">Reference proteome</keyword>
<organism evidence="2 3">
    <name type="scientific">Microbacterium galbinum</name>
    <dbReference type="NCBI Taxonomy" id="2851646"/>
    <lineage>
        <taxon>Bacteria</taxon>
        <taxon>Bacillati</taxon>
        <taxon>Actinomycetota</taxon>
        <taxon>Actinomycetes</taxon>
        <taxon>Micrococcales</taxon>
        <taxon>Microbacteriaceae</taxon>
        <taxon>Microbacterium</taxon>
    </lineage>
</organism>
<feature type="transmembrane region" description="Helical" evidence="1">
    <location>
        <begin position="46"/>
        <end position="70"/>
    </location>
</feature>
<feature type="transmembrane region" description="Helical" evidence="1">
    <location>
        <begin position="439"/>
        <end position="458"/>
    </location>
</feature>
<sequence>MPRGRLHRRDATGRLVVTVTEAAPTAASRPGRATKPRWFGALMLRLHFFAGILVGPFILVAALSGALYALTPTLEQVVYAHELHAPASSTSLTLAEQIGIAEEHVGEEATLSAVRPAPEPGDTSRILFAQDGLAASESRAVFIDPGTGEIRGDLTVYGTSGALPLRTWIDNLHRNLQLGEIGRYYSELAASWLGIVVVAGLALWIIRIRKARAKRDLLRPNPKHTGYRRAFGWHASLGVWVVLGALFLSATGITWSQFAGANVSSLRASLDWGTPQLTTALDGADAPVDEHAEHHGAVSPPTGAANPATFDAVLAIAQRTNVDTGLVEITPPPAPGSAWVVRGIKTSYPTEVDSVAIDGTTMQVVDRVDFAEFSLPAKLARWGIDLHMGVMFGLANQIVLFVIALAIAGMVVLGYVMWWKRRPPRSARRFGGSPPPRGVLRDAPWWGLAAVAAVGAVVGLWLPLVGWTLVGFVLIDVVAGLLSRRSA</sequence>
<reference evidence="2 3" key="1">
    <citation type="submission" date="2021-06" db="EMBL/GenBank/DDBJ databases">
        <title>Genome-based taxonomic framework of Microbacterium strains isolated from marine environment, the description of four new species and reclassification of four preexisting species.</title>
        <authorList>
            <person name="Lee S.D."/>
            <person name="Kim S.-M."/>
            <person name="Byeon Y.-S."/>
            <person name="Yang H.L."/>
            <person name="Kim I.S."/>
        </authorList>
    </citation>
    <scope>NUCLEOTIDE SEQUENCE [LARGE SCALE GENOMIC DNA]</scope>
    <source>
        <strain evidence="2 3">SSW1-36</strain>
    </source>
</reference>
<dbReference type="PANTHER" id="PTHR34219">
    <property type="entry name" value="IRON-REGULATED INNER MEMBRANE PROTEIN-RELATED"/>
    <property type="match status" value="1"/>
</dbReference>
<evidence type="ECO:0000313" key="2">
    <source>
        <dbReference type="EMBL" id="UPL16160.1"/>
    </source>
</evidence>
<gene>
    <name evidence="2" type="ORF">KV396_10120</name>
</gene>
<feature type="transmembrane region" description="Helical" evidence="1">
    <location>
        <begin position="398"/>
        <end position="418"/>
    </location>
</feature>
<keyword evidence="1" id="KW-1133">Transmembrane helix</keyword>
<dbReference type="Proteomes" id="UP000831963">
    <property type="component" value="Chromosome"/>
</dbReference>